<dbReference type="Pfam" id="PF09835">
    <property type="entry name" value="DUF2062"/>
    <property type="match status" value="1"/>
</dbReference>
<organism evidence="3 4">
    <name type="scientific">Pseudaeromonas paramecii</name>
    <dbReference type="NCBI Taxonomy" id="2138166"/>
    <lineage>
        <taxon>Bacteria</taxon>
        <taxon>Pseudomonadati</taxon>
        <taxon>Pseudomonadota</taxon>
        <taxon>Gammaproteobacteria</taxon>
        <taxon>Aeromonadales</taxon>
        <taxon>Aeromonadaceae</taxon>
        <taxon>Pseudaeromonas</taxon>
    </lineage>
</organism>
<gene>
    <name evidence="3" type="ORF">GCM10023095_24130</name>
</gene>
<feature type="transmembrane region" description="Helical" evidence="1">
    <location>
        <begin position="132"/>
        <end position="155"/>
    </location>
</feature>
<protein>
    <submittedName>
        <fullName evidence="3">DUF2062 domain-containing protein</fullName>
    </submittedName>
</protein>
<name>A0ABP8QCQ2_9GAMM</name>
<proteinExistence type="predicted"/>
<dbReference type="InterPro" id="IPR018639">
    <property type="entry name" value="DUF2062"/>
</dbReference>
<dbReference type="Proteomes" id="UP001501321">
    <property type="component" value="Unassembled WGS sequence"/>
</dbReference>
<evidence type="ECO:0000313" key="3">
    <source>
        <dbReference type="EMBL" id="GAA4501248.1"/>
    </source>
</evidence>
<keyword evidence="4" id="KW-1185">Reference proteome</keyword>
<evidence type="ECO:0000256" key="1">
    <source>
        <dbReference type="SAM" id="Phobius"/>
    </source>
</evidence>
<evidence type="ECO:0000313" key="4">
    <source>
        <dbReference type="Proteomes" id="UP001501321"/>
    </source>
</evidence>
<keyword evidence="1" id="KW-0472">Membrane</keyword>
<reference evidence="4" key="1">
    <citation type="journal article" date="2019" name="Int. J. Syst. Evol. Microbiol.">
        <title>The Global Catalogue of Microorganisms (GCM) 10K type strain sequencing project: providing services to taxonomists for standard genome sequencing and annotation.</title>
        <authorList>
            <consortium name="The Broad Institute Genomics Platform"/>
            <consortium name="The Broad Institute Genome Sequencing Center for Infectious Disease"/>
            <person name="Wu L."/>
            <person name="Ma J."/>
        </authorList>
    </citation>
    <scope>NUCLEOTIDE SEQUENCE [LARGE SCALE GENOMIC DNA]</scope>
    <source>
        <strain evidence="4">JCM 32226</strain>
    </source>
</reference>
<dbReference type="PANTHER" id="PTHR40547:SF1">
    <property type="entry name" value="SLL0298 PROTEIN"/>
    <property type="match status" value="1"/>
</dbReference>
<sequence length="173" mass="19817">MPKKFLKRWMPDPAKIKEQKNLRMFSKWLGDGNLWHLNRRSASGAFAVGLFMAWIPVPFQMVLAAGAAIILRVNLPLSVALVWLTNPVTMPPMFYFAYYFGARVLGMPPVQFELNLSWDWLVTVMETIGKPFLLGCGMLAVICSLVGYLSIQLLWRISVQRRWAQRLKKDGSR</sequence>
<feature type="domain" description="DUF2062" evidence="2">
    <location>
        <begin position="22"/>
        <end position="163"/>
    </location>
</feature>
<dbReference type="EMBL" id="BAABFC010000016">
    <property type="protein sequence ID" value="GAA4501248.1"/>
    <property type="molecule type" value="Genomic_DNA"/>
</dbReference>
<keyword evidence="1" id="KW-0812">Transmembrane</keyword>
<evidence type="ECO:0000259" key="2">
    <source>
        <dbReference type="Pfam" id="PF09835"/>
    </source>
</evidence>
<accession>A0ABP8QCQ2</accession>
<dbReference type="PANTHER" id="PTHR40547">
    <property type="entry name" value="SLL0298 PROTEIN"/>
    <property type="match status" value="1"/>
</dbReference>
<comment type="caution">
    <text evidence="3">The sequence shown here is derived from an EMBL/GenBank/DDBJ whole genome shotgun (WGS) entry which is preliminary data.</text>
</comment>
<dbReference type="RefSeq" id="WP_345013431.1">
    <property type="nucleotide sequence ID" value="NZ_BAABFC010000016.1"/>
</dbReference>
<keyword evidence="1" id="KW-1133">Transmembrane helix</keyword>